<evidence type="ECO:0000256" key="2">
    <source>
        <dbReference type="ARBA" id="ARBA00012682"/>
    </source>
</evidence>
<dbReference type="InterPro" id="IPR019831">
    <property type="entry name" value="Mn/Fe_SOD_N"/>
</dbReference>
<comment type="similarity">
    <text evidence="1 6">Belongs to the iron/manganese superoxide dismutase family.</text>
</comment>
<sequence>MKRLIQDPLPYSYDALEPVISKSIMQLHHDKHEAAYVNKANEAIEKLEKSRAGELEIDVKAIMRDFSFNYNGAVLHKLFWANMRTAKDNNQPDEQLRALIEENFLSVKAFENEFSAAAVGVEGSGWAVLWKDMDNNLSIGQLEKHNLLALNGNIPILVLDVWEHAYYLDYLNDRASYVTKWWQVVNWEDVNKRVWK</sequence>
<evidence type="ECO:0000256" key="5">
    <source>
        <dbReference type="PIRSR" id="PIRSR000349-1"/>
    </source>
</evidence>
<dbReference type="InterPro" id="IPR036314">
    <property type="entry name" value="SOD_C_sf"/>
</dbReference>
<dbReference type="Gene3D" id="3.55.40.20">
    <property type="entry name" value="Iron/manganese superoxide dismutase, C-terminal domain"/>
    <property type="match status" value="1"/>
</dbReference>
<name>A0A0G0LMU8_9BACT</name>
<reference evidence="9 10" key="1">
    <citation type="journal article" date="2015" name="Nature">
        <title>rRNA introns, odd ribosomes, and small enigmatic genomes across a large radiation of phyla.</title>
        <authorList>
            <person name="Brown C.T."/>
            <person name="Hug L.A."/>
            <person name="Thomas B.C."/>
            <person name="Sharon I."/>
            <person name="Castelle C.J."/>
            <person name="Singh A."/>
            <person name="Wilkins M.J."/>
            <person name="Williams K.H."/>
            <person name="Banfield J.F."/>
        </authorList>
    </citation>
    <scope>NUCLEOTIDE SEQUENCE [LARGE SCALE GENOMIC DNA]</scope>
</reference>
<dbReference type="InterPro" id="IPR036324">
    <property type="entry name" value="Mn/Fe_SOD_N_sf"/>
</dbReference>
<dbReference type="InterPro" id="IPR001189">
    <property type="entry name" value="Mn/Fe_SOD"/>
</dbReference>
<evidence type="ECO:0000259" key="7">
    <source>
        <dbReference type="Pfam" id="PF00081"/>
    </source>
</evidence>
<dbReference type="InterPro" id="IPR019833">
    <property type="entry name" value="Mn/Fe_SOD_BS"/>
</dbReference>
<feature type="domain" description="Manganese/iron superoxide dismutase N-terminal" evidence="7">
    <location>
        <begin position="8"/>
        <end position="83"/>
    </location>
</feature>
<comment type="catalytic activity">
    <reaction evidence="6">
        <text>2 superoxide + 2 H(+) = H2O2 + O2</text>
        <dbReference type="Rhea" id="RHEA:20696"/>
        <dbReference type="ChEBI" id="CHEBI:15378"/>
        <dbReference type="ChEBI" id="CHEBI:15379"/>
        <dbReference type="ChEBI" id="CHEBI:16240"/>
        <dbReference type="ChEBI" id="CHEBI:18421"/>
        <dbReference type="EC" id="1.15.1.1"/>
    </reaction>
</comment>
<evidence type="ECO:0000313" key="9">
    <source>
        <dbReference type="EMBL" id="KKQ89305.1"/>
    </source>
</evidence>
<evidence type="ECO:0000256" key="3">
    <source>
        <dbReference type="ARBA" id="ARBA00022723"/>
    </source>
</evidence>
<evidence type="ECO:0000256" key="4">
    <source>
        <dbReference type="ARBA" id="ARBA00023002"/>
    </source>
</evidence>
<dbReference type="Proteomes" id="UP000033841">
    <property type="component" value="Unassembled WGS sequence"/>
</dbReference>
<feature type="binding site" evidence="5">
    <location>
        <position position="76"/>
    </location>
    <ligand>
        <name>Mn(2+)</name>
        <dbReference type="ChEBI" id="CHEBI:29035"/>
    </ligand>
</feature>
<dbReference type="PANTHER" id="PTHR11404">
    <property type="entry name" value="SUPEROXIDE DISMUTASE 2"/>
    <property type="match status" value="1"/>
</dbReference>
<dbReference type="PANTHER" id="PTHR11404:SF6">
    <property type="entry name" value="SUPEROXIDE DISMUTASE [MN], MITOCHONDRIAL"/>
    <property type="match status" value="1"/>
</dbReference>
<dbReference type="PROSITE" id="PS00088">
    <property type="entry name" value="SOD_MN"/>
    <property type="match status" value="1"/>
</dbReference>
<dbReference type="GO" id="GO:0004784">
    <property type="term" value="F:superoxide dismutase activity"/>
    <property type="evidence" value="ECO:0007669"/>
    <property type="project" value="UniProtKB-EC"/>
</dbReference>
<dbReference type="Pfam" id="PF00081">
    <property type="entry name" value="Sod_Fe_N"/>
    <property type="match status" value="1"/>
</dbReference>
<evidence type="ECO:0000256" key="1">
    <source>
        <dbReference type="ARBA" id="ARBA00008714"/>
    </source>
</evidence>
<protein>
    <recommendedName>
        <fullName evidence="2 6">Superoxide dismutase</fullName>
        <ecNumber evidence="2 6">1.15.1.1</ecNumber>
    </recommendedName>
</protein>
<dbReference type="EC" id="1.15.1.1" evidence="2 6"/>
<evidence type="ECO:0000256" key="6">
    <source>
        <dbReference type="RuleBase" id="RU000414"/>
    </source>
</evidence>
<dbReference type="InterPro" id="IPR050265">
    <property type="entry name" value="Fe/Mn_Superoxide_Dismutase"/>
</dbReference>
<dbReference type="Gene3D" id="1.10.287.990">
    <property type="entry name" value="Fe,Mn superoxide dismutase (SOD) domain"/>
    <property type="match status" value="1"/>
</dbReference>
<feature type="domain" description="Manganese/iron superoxide dismutase C-terminal" evidence="8">
    <location>
        <begin position="93"/>
        <end position="193"/>
    </location>
</feature>
<dbReference type="Pfam" id="PF02777">
    <property type="entry name" value="Sod_Fe_C"/>
    <property type="match status" value="1"/>
</dbReference>
<dbReference type="SUPFAM" id="SSF46609">
    <property type="entry name" value="Fe,Mn superoxide dismutase (SOD), N-terminal domain"/>
    <property type="match status" value="1"/>
</dbReference>
<organism evidence="9 10">
    <name type="scientific">Candidatus Shapirobacteria bacterium GW2011_GWE1_38_92</name>
    <dbReference type="NCBI Taxonomy" id="1618489"/>
    <lineage>
        <taxon>Bacteria</taxon>
        <taxon>Candidatus Shapironibacteriota</taxon>
    </lineage>
</organism>
<keyword evidence="4 6" id="KW-0560">Oxidoreductase</keyword>
<feature type="binding site" evidence="5">
    <location>
        <position position="28"/>
    </location>
    <ligand>
        <name>Mn(2+)</name>
        <dbReference type="ChEBI" id="CHEBI:29035"/>
    </ligand>
</feature>
<comment type="caution">
    <text evidence="9">The sequence shown here is derived from an EMBL/GenBank/DDBJ whole genome shotgun (WGS) entry which is preliminary data.</text>
</comment>
<dbReference type="AlphaFoldDB" id="A0A0G0LMU8"/>
<dbReference type="PRINTS" id="PR01703">
    <property type="entry name" value="MNSODISMTASE"/>
</dbReference>
<dbReference type="EMBL" id="LBVR01000062">
    <property type="protein sequence ID" value="KKQ89305.1"/>
    <property type="molecule type" value="Genomic_DNA"/>
</dbReference>
<gene>
    <name evidence="9" type="ORF">UT14_C0062G0007</name>
</gene>
<evidence type="ECO:0000259" key="8">
    <source>
        <dbReference type="Pfam" id="PF02777"/>
    </source>
</evidence>
<proteinExistence type="inferred from homology"/>
<dbReference type="InterPro" id="IPR019832">
    <property type="entry name" value="Mn/Fe_SOD_C"/>
</dbReference>
<feature type="binding site" evidence="5">
    <location>
        <position position="160"/>
    </location>
    <ligand>
        <name>Mn(2+)</name>
        <dbReference type="ChEBI" id="CHEBI:29035"/>
    </ligand>
</feature>
<comment type="function">
    <text evidence="6">Destroys radicals which are normally produced within the cells and which are toxic to biological systems.</text>
</comment>
<evidence type="ECO:0000313" key="10">
    <source>
        <dbReference type="Proteomes" id="UP000033841"/>
    </source>
</evidence>
<dbReference type="FunFam" id="3.55.40.20:FF:000004">
    <property type="entry name" value="Superoxide dismutase [Fe]"/>
    <property type="match status" value="1"/>
</dbReference>
<dbReference type="SUPFAM" id="SSF54719">
    <property type="entry name" value="Fe,Mn superoxide dismutase (SOD), C-terminal domain"/>
    <property type="match status" value="1"/>
</dbReference>
<feature type="binding site" evidence="5">
    <location>
        <position position="164"/>
    </location>
    <ligand>
        <name>Mn(2+)</name>
        <dbReference type="ChEBI" id="CHEBI:29035"/>
    </ligand>
</feature>
<dbReference type="PIRSF" id="PIRSF000349">
    <property type="entry name" value="SODismutase"/>
    <property type="match status" value="1"/>
</dbReference>
<accession>A0A0G0LMU8</accession>
<keyword evidence="3 5" id="KW-0479">Metal-binding</keyword>
<dbReference type="GO" id="GO:0046872">
    <property type="term" value="F:metal ion binding"/>
    <property type="evidence" value="ECO:0007669"/>
    <property type="project" value="UniProtKB-KW"/>
</dbReference>